<name>A0A2G2ZZ18_CAPAN</name>
<reference evidence="2 3" key="2">
    <citation type="journal article" date="2017" name="Genome Biol.">
        <title>New reference genome sequences of hot pepper reveal the massive evolution of plant disease-resistance genes by retroduplication.</title>
        <authorList>
            <person name="Kim S."/>
            <person name="Park J."/>
            <person name="Yeom S.I."/>
            <person name="Kim Y.M."/>
            <person name="Seo E."/>
            <person name="Kim K.T."/>
            <person name="Kim M.S."/>
            <person name="Lee J.M."/>
            <person name="Cheong K."/>
            <person name="Shin H.S."/>
            <person name="Kim S.B."/>
            <person name="Han K."/>
            <person name="Lee J."/>
            <person name="Park M."/>
            <person name="Lee H.A."/>
            <person name="Lee H.Y."/>
            <person name="Lee Y."/>
            <person name="Oh S."/>
            <person name="Lee J.H."/>
            <person name="Choi E."/>
            <person name="Choi E."/>
            <person name="Lee S.E."/>
            <person name="Jeon J."/>
            <person name="Kim H."/>
            <person name="Choi G."/>
            <person name="Song H."/>
            <person name="Lee J."/>
            <person name="Lee S.C."/>
            <person name="Kwon J.K."/>
            <person name="Lee H.Y."/>
            <person name="Koo N."/>
            <person name="Hong Y."/>
            <person name="Kim R.W."/>
            <person name="Kang W.H."/>
            <person name="Huh J.H."/>
            <person name="Kang B.C."/>
            <person name="Yang T.J."/>
            <person name="Lee Y.H."/>
            <person name="Bennetzen J.L."/>
            <person name="Choi D."/>
        </authorList>
    </citation>
    <scope>NUCLEOTIDE SEQUENCE [LARGE SCALE GENOMIC DNA]</scope>
    <source>
        <strain evidence="3">cv. CM334</strain>
    </source>
</reference>
<evidence type="ECO:0000313" key="3">
    <source>
        <dbReference type="Proteomes" id="UP000222542"/>
    </source>
</evidence>
<feature type="transmembrane region" description="Helical" evidence="1">
    <location>
        <begin position="125"/>
        <end position="145"/>
    </location>
</feature>
<dbReference type="InterPro" id="IPR012337">
    <property type="entry name" value="RNaseH-like_sf"/>
</dbReference>
<evidence type="ECO:0008006" key="4">
    <source>
        <dbReference type="Google" id="ProtNLM"/>
    </source>
</evidence>
<keyword evidence="1" id="KW-0812">Transmembrane</keyword>
<keyword evidence="1" id="KW-0472">Membrane</keyword>
<dbReference type="EMBL" id="AYRZ02000003">
    <property type="protein sequence ID" value="PHT87224.1"/>
    <property type="molecule type" value="Genomic_DNA"/>
</dbReference>
<sequence length="151" mass="16967">MPPPRSGAVLGPKLIHLLKEWGIEKKIFLITLDNARYNDGVGGRLIEHFKLANSLLCDGNFVHIRCANHILNLIFKAGIVGACVLHDVLCGINKDVVYDARYGHSLLFLPIHFEGRIFMKCYTDLFLLIETRVGACFFFVVSVYHNLVVIA</sequence>
<dbReference type="SUPFAM" id="SSF53098">
    <property type="entry name" value="Ribonuclease H-like"/>
    <property type="match status" value="1"/>
</dbReference>
<comment type="caution">
    <text evidence="2">The sequence shown here is derived from an EMBL/GenBank/DDBJ whole genome shotgun (WGS) entry which is preliminary data.</text>
</comment>
<reference evidence="2 3" key="1">
    <citation type="journal article" date="2014" name="Nat. Genet.">
        <title>Genome sequence of the hot pepper provides insights into the evolution of pungency in Capsicum species.</title>
        <authorList>
            <person name="Kim S."/>
            <person name="Park M."/>
            <person name="Yeom S.I."/>
            <person name="Kim Y.M."/>
            <person name="Lee J.M."/>
            <person name="Lee H.A."/>
            <person name="Seo E."/>
            <person name="Choi J."/>
            <person name="Cheong K."/>
            <person name="Kim K.T."/>
            <person name="Jung K."/>
            <person name="Lee G.W."/>
            <person name="Oh S.K."/>
            <person name="Bae C."/>
            <person name="Kim S.B."/>
            <person name="Lee H.Y."/>
            <person name="Kim S.Y."/>
            <person name="Kim M.S."/>
            <person name="Kang B.C."/>
            <person name="Jo Y.D."/>
            <person name="Yang H.B."/>
            <person name="Jeong H.J."/>
            <person name="Kang W.H."/>
            <person name="Kwon J.K."/>
            <person name="Shin C."/>
            <person name="Lim J.Y."/>
            <person name="Park J.H."/>
            <person name="Huh J.H."/>
            <person name="Kim J.S."/>
            <person name="Kim B.D."/>
            <person name="Cohen O."/>
            <person name="Paran I."/>
            <person name="Suh M.C."/>
            <person name="Lee S.B."/>
            <person name="Kim Y.K."/>
            <person name="Shin Y."/>
            <person name="Noh S.J."/>
            <person name="Park J."/>
            <person name="Seo Y.S."/>
            <person name="Kwon S.Y."/>
            <person name="Kim H.A."/>
            <person name="Park J.M."/>
            <person name="Kim H.J."/>
            <person name="Choi S.B."/>
            <person name="Bosland P.W."/>
            <person name="Reeves G."/>
            <person name="Jo S.H."/>
            <person name="Lee B.W."/>
            <person name="Cho H.T."/>
            <person name="Choi H.S."/>
            <person name="Lee M.S."/>
            <person name="Yu Y."/>
            <person name="Do Choi Y."/>
            <person name="Park B.S."/>
            <person name="van Deynze A."/>
            <person name="Ashrafi H."/>
            <person name="Hill T."/>
            <person name="Kim W.T."/>
            <person name="Pai H.S."/>
            <person name="Ahn H.K."/>
            <person name="Yeam I."/>
            <person name="Giovannoni J.J."/>
            <person name="Rose J.K."/>
            <person name="Sorensen I."/>
            <person name="Lee S.J."/>
            <person name="Kim R.W."/>
            <person name="Choi I.Y."/>
            <person name="Choi B.S."/>
            <person name="Lim J.S."/>
            <person name="Lee Y.H."/>
            <person name="Choi D."/>
        </authorList>
    </citation>
    <scope>NUCLEOTIDE SEQUENCE [LARGE SCALE GENOMIC DNA]</scope>
    <source>
        <strain evidence="3">cv. CM334</strain>
    </source>
</reference>
<evidence type="ECO:0000313" key="2">
    <source>
        <dbReference type="EMBL" id="PHT87224.1"/>
    </source>
</evidence>
<dbReference type="Gramene" id="PHT87224">
    <property type="protein sequence ID" value="PHT87224"/>
    <property type="gene ID" value="T459_09330"/>
</dbReference>
<dbReference type="Proteomes" id="UP000222542">
    <property type="component" value="Unassembled WGS sequence"/>
</dbReference>
<gene>
    <name evidence="2" type="ORF">T459_09330</name>
</gene>
<evidence type="ECO:0000256" key="1">
    <source>
        <dbReference type="SAM" id="Phobius"/>
    </source>
</evidence>
<dbReference type="InterPro" id="IPR052035">
    <property type="entry name" value="ZnF_BED_domain_contain"/>
</dbReference>
<dbReference type="PANTHER" id="PTHR46481:SF6">
    <property type="entry name" value="ZINC FINGER BED DOMAIN-CONTAINING PROTEIN RICESLEEPER 2-LIKE"/>
    <property type="match status" value="1"/>
</dbReference>
<dbReference type="PANTHER" id="PTHR46481">
    <property type="entry name" value="ZINC FINGER BED DOMAIN-CONTAINING PROTEIN 4"/>
    <property type="match status" value="1"/>
</dbReference>
<keyword evidence="3" id="KW-1185">Reference proteome</keyword>
<proteinExistence type="predicted"/>
<organism evidence="2 3">
    <name type="scientific">Capsicum annuum</name>
    <name type="common">Capsicum pepper</name>
    <dbReference type="NCBI Taxonomy" id="4072"/>
    <lineage>
        <taxon>Eukaryota</taxon>
        <taxon>Viridiplantae</taxon>
        <taxon>Streptophyta</taxon>
        <taxon>Embryophyta</taxon>
        <taxon>Tracheophyta</taxon>
        <taxon>Spermatophyta</taxon>
        <taxon>Magnoliopsida</taxon>
        <taxon>eudicotyledons</taxon>
        <taxon>Gunneridae</taxon>
        <taxon>Pentapetalae</taxon>
        <taxon>asterids</taxon>
        <taxon>lamiids</taxon>
        <taxon>Solanales</taxon>
        <taxon>Solanaceae</taxon>
        <taxon>Solanoideae</taxon>
        <taxon>Capsiceae</taxon>
        <taxon>Capsicum</taxon>
    </lineage>
</organism>
<keyword evidence="1" id="KW-1133">Transmembrane helix</keyword>
<dbReference type="AlphaFoldDB" id="A0A2G2ZZ18"/>
<accession>A0A2G2ZZ18</accession>
<protein>
    <recommendedName>
        <fullName evidence="4">AC transposase</fullName>
    </recommendedName>
</protein>